<dbReference type="Proteomes" id="UP000233769">
    <property type="component" value="Chromosome tk0001"/>
</dbReference>
<sequence length="100" mass="10717">MEQDTPPLDRTARTIAESVYSAYMRHASGELHPQTEQTLLTRLVEAIRPEVPGGTPRDIIDAANEALDAWELQSGGVRGPRVSVLDRADGSVGMDTGGTS</sequence>
<reference evidence="1" key="2">
    <citation type="submission" date="2017-10" db="EMBL/GenBank/DDBJ databases">
        <authorList>
            <person name="Banno H."/>
            <person name="Chua N.-H."/>
        </authorList>
    </citation>
    <scope>NUCLEOTIDE SEQUENCE [LARGE SCALE GENOMIC DNA]</scope>
    <source>
        <strain evidence="1">TK 0001</strain>
    </source>
</reference>
<evidence type="ECO:0000313" key="1">
    <source>
        <dbReference type="EMBL" id="SOR28953.1"/>
    </source>
</evidence>
<reference evidence="3" key="1">
    <citation type="submission" date="2017-10" db="EMBL/GenBank/DDBJ databases">
        <authorList>
            <person name="Regsiter A."/>
            <person name="William W."/>
        </authorList>
    </citation>
    <scope>NUCLEOTIDE SEQUENCE [LARGE SCALE GENOMIC DNA]</scope>
</reference>
<accession>A0A1P8QRT5</accession>
<dbReference type="AlphaFoldDB" id="A0A1P8QRT5"/>
<proteinExistence type="predicted"/>
<dbReference type="EMBL" id="CP073633">
    <property type="protein sequence ID" value="WHQ68368.1"/>
    <property type="molecule type" value="Genomic_DNA"/>
</dbReference>
<dbReference type="EMBL" id="LT962688">
    <property type="protein sequence ID" value="SOR28953.1"/>
    <property type="molecule type" value="Genomic_DNA"/>
</dbReference>
<organism evidence="1 3">
    <name type="scientific">Methylorubrum extorquens</name>
    <name type="common">Methylobacterium dichloromethanicum</name>
    <name type="synonym">Methylobacterium extorquens</name>
    <dbReference type="NCBI Taxonomy" id="408"/>
    <lineage>
        <taxon>Bacteria</taxon>
        <taxon>Pseudomonadati</taxon>
        <taxon>Pseudomonadota</taxon>
        <taxon>Alphaproteobacteria</taxon>
        <taxon>Hyphomicrobiales</taxon>
        <taxon>Methylobacteriaceae</taxon>
        <taxon>Methylorubrum</taxon>
    </lineage>
</organism>
<protein>
    <submittedName>
        <fullName evidence="1">Uncharacterized protein</fullName>
    </submittedName>
</protein>
<name>A0A1P8QRT5_METEX</name>
<gene>
    <name evidence="2" type="ORF">KEC54_18510</name>
    <name evidence="1" type="ORF">TK0001_2351</name>
</gene>
<reference evidence="2" key="3">
    <citation type="journal article" date="2022" name="Biotechnol. Bioprocess Eng.">
        <title>Pan-genome Analysis Reveals Comparative Genomic Features of Central Metabolic Pathways in Methylorubrum extorquens.</title>
        <authorList>
            <person name="Lee G.M."/>
            <person name="Scott-Nevros Z.K."/>
            <person name="Lee S.-M."/>
            <person name="Kim D."/>
        </authorList>
    </citation>
    <scope>NUCLEOTIDE SEQUENCE</scope>
    <source>
        <strain evidence="2">ATCC 55366</strain>
    </source>
</reference>
<dbReference type="RefSeq" id="WP_015823538.1">
    <property type="nucleotide sequence ID" value="NZ_CP019322.1"/>
</dbReference>
<evidence type="ECO:0000313" key="2">
    <source>
        <dbReference type="EMBL" id="WHQ68368.1"/>
    </source>
</evidence>
<evidence type="ECO:0000313" key="3">
    <source>
        <dbReference type="Proteomes" id="UP000233769"/>
    </source>
</evidence>
<dbReference type="GeneID" id="72991002"/>
<dbReference type="Proteomes" id="UP001223720">
    <property type="component" value="Chromosome"/>
</dbReference>